<protein>
    <submittedName>
        <fullName evidence="1">Uncharacterized protein</fullName>
    </submittedName>
</protein>
<accession>A0ABR6XJY8</accession>
<dbReference type="RefSeq" id="WP_190481078.1">
    <property type="nucleotide sequence ID" value="NZ_JACOFT010000007.1"/>
</dbReference>
<keyword evidence="2" id="KW-1185">Reference proteome</keyword>
<organism evidence="1 2">
    <name type="scientific">Undibacterium aquatile</name>
    <dbReference type="NCBI Taxonomy" id="1537398"/>
    <lineage>
        <taxon>Bacteria</taxon>
        <taxon>Pseudomonadati</taxon>
        <taxon>Pseudomonadota</taxon>
        <taxon>Betaproteobacteria</taxon>
        <taxon>Burkholderiales</taxon>
        <taxon>Oxalobacteraceae</taxon>
        <taxon>Undibacterium</taxon>
    </lineage>
</organism>
<sequence>MNTKYRYTGPLSGVTLASGQEVMLNPGGDVELPEQDEYTKTLLALGHLTQIPVAKNSKAKGESDGR</sequence>
<proteinExistence type="predicted"/>
<evidence type="ECO:0000313" key="2">
    <source>
        <dbReference type="Proteomes" id="UP000637632"/>
    </source>
</evidence>
<evidence type="ECO:0000313" key="1">
    <source>
        <dbReference type="EMBL" id="MBC3813102.1"/>
    </source>
</evidence>
<dbReference type="Proteomes" id="UP000637632">
    <property type="component" value="Unassembled WGS sequence"/>
</dbReference>
<dbReference type="EMBL" id="JACOFT010000007">
    <property type="protein sequence ID" value="MBC3813102.1"/>
    <property type="molecule type" value="Genomic_DNA"/>
</dbReference>
<reference evidence="1 2" key="1">
    <citation type="submission" date="2020-08" db="EMBL/GenBank/DDBJ databases">
        <title>Novel species isolated from subtropical streams in China.</title>
        <authorList>
            <person name="Lu H."/>
        </authorList>
    </citation>
    <scope>NUCLEOTIDE SEQUENCE [LARGE SCALE GENOMIC DNA]</scope>
    <source>
        <strain evidence="1 2">CCTCC AB 2015119</strain>
    </source>
</reference>
<comment type="caution">
    <text evidence="1">The sequence shown here is derived from an EMBL/GenBank/DDBJ whole genome shotgun (WGS) entry which is preliminary data.</text>
</comment>
<gene>
    <name evidence="1" type="ORF">H8K26_16800</name>
</gene>
<name>A0ABR6XJY8_9BURK</name>